<keyword evidence="2" id="KW-1185">Reference proteome</keyword>
<evidence type="ECO:0000313" key="1">
    <source>
        <dbReference type="EMBL" id="ROQ29646.1"/>
    </source>
</evidence>
<sequence>MSTQDNPFDQEELLEIVENQLADNEPVKVKETLLRLTMKGMAREEAVEYIACALSLEIIDVVENGQPFNHKRYAAHLDTLPEMPWLEE</sequence>
<organism evidence="1 2">
    <name type="scientific">Gallaecimonas pentaromativorans</name>
    <dbReference type="NCBI Taxonomy" id="584787"/>
    <lineage>
        <taxon>Bacteria</taxon>
        <taxon>Pseudomonadati</taxon>
        <taxon>Pseudomonadota</taxon>
        <taxon>Gammaproteobacteria</taxon>
        <taxon>Enterobacterales</taxon>
        <taxon>Gallaecimonadaceae</taxon>
        <taxon>Gallaecimonas</taxon>
    </lineage>
</organism>
<comment type="caution">
    <text evidence="1">The sequence shown here is derived from an EMBL/GenBank/DDBJ whole genome shotgun (WGS) entry which is preliminary data.</text>
</comment>
<accession>A0A3N1PYK5</accession>
<gene>
    <name evidence="1" type="ORF">EDC28_10210</name>
</gene>
<evidence type="ECO:0000313" key="2">
    <source>
        <dbReference type="Proteomes" id="UP000268033"/>
    </source>
</evidence>
<dbReference type="RefSeq" id="WP_050657994.1">
    <property type="nucleotide sequence ID" value="NZ_JBLXAC010000028.1"/>
</dbReference>
<protein>
    <submittedName>
        <fullName evidence="1">Uncharacterized protein</fullName>
    </submittedName>
</protein>
<dbReference type="EMBL" id="RJUL01000002">
    <property type="protein sequence ID" value="ROQ29646.1"/>
    <property type="molecule type" value="Genomic_DNA"/>
</dbReference>
<reference evidence="1 2" key="1">
    <citation type="submission" date="2018-11" db="EMBL/GenBank/DDBJ databases">
        <title>Genomic Encyclopedia of Type Strains, Phase IV (KMG-IV): sequencing the most valuable type-strain genomes for metagenomic binning, comparative biology and taxonomic classification.</title>
        <authorList>
            <person name="Goeker M."/>
        </authorList>
    </citation>
    <scope>NUCLEOTIDE SEQUENCE [LARGE SCALE GENOMIC DNA]</scope>
    <source>
        <strain evidence="1 2">DSM 21945</strain>
    </source>
</reference>
<dbReference type="Proteomes" id="UP000268033">
    <property type="component" value="Unassembled WGS sequence"/>
</dbReference>
<dbReference type="OrthoDB" id="8563970at2"/>
<dbReference type="STRING" id="584787.GCA_001247655_02423"/>
<name>A0A3N1PYK5_9GAMM</name>
<proteinExistence type="predicted"/>
<dbReference type="AlphaFoldDB" id="A0A3N1PYK5"/>